<evidence type="ECO:0000256" key="6">
    <source>
        <dbReference type="SAM" id="SignalP"/>
    </source>
</evidence>
<dbReference type="Gene3D" id="2.115.10.20">
    <property type="entry name" value="Glycosyl hydrolase domain, family 43"/>
    <property type="match status" value="1"/>
</dbReference>
<reference evidence="8 9" key="1">
    <citation type="submission" date="2017-10" db="EMBL/GenBank/DDBJ databases">
        <title>Comparative genomics in systemic dimorphic fungi from Ajellomycetaceae.</title>
        <authorList>
            <person name="Munoz J.F."/>
            <person name="Mcewen J.G."/>
            <person name="Clay O.K."/>
            <person name="Cuomo C.A."/>
        </authorList>
    </citation>
    <scope>NUCLEOTIDE SEQUENCE [LARGE SCALE GENOMIC DNA]</scope>
    <source>
        <strain evidence="8 9">UAMH7299</strain>
    </source>
</reference>
<name>A0A2B7YSC2_POLH7</name>
<gene>
    <name evidence="8" type="ORF">AJ80_01955</name>
</gene>
<dbReference type="SUPFAM" id="SSF75005">
    <property type="entry name" value="Arabinanase/levansucrase/invertase"/>
    <property type="match status" value="1"/>
</dbReference>
<dbReference type="GO" id="GO:0004553">
    <property type="term" value="F:hydrolase activity, hydrolyzing O-glycosyl compounds"/>
    <property type="evidence" value="ECO:0007669"/>
    <property type="project" value="InterPro"/>
</dbReference>
<dbReference type="CDD" id="cd04081">
    <property type="entry name" value="CBM35_galactosidase-like"/>
    <property type="match status" value="1"/>
</dbReference>
<dbReference type="InterPro" id="IPR055240">
    <property type="entry name" value="CBM13-like"/>
</dbReference>
<dbReference type="GO" id="GO:0030246">
    <property type="term" value="F:carbohydrate binding"/>
    <property type="evidence" value="ECO:0007669"/>
    <property type="project" value="InterPro"/>
</dbReference>
<evidence type="ECO:0000259" key="7">
    <source>
        <dbReference type="PROSITE" id="PS51175"/>
    </source>
</evidence>
<evidence type="ECO:0000256" key="3">
    <source>
        <dbReference type="ARBA" id="ARBA00023295"/>
    </source>
</evidence>
<comment type="caution">
    <text evidence="8">The sequence shown here is derived from an EMBL/GenBank/DDBJ whole genome shotgun (WGS) entry which is preliminary data.</text>
</comment>
<dbReference type="CDD" id="cd18821">
    <property type="entry name" value="GH43_Pc3Gal43A-like"/>
    <property type="match status" value="1"/>
</dbReference>
<feature type="chain" id="PRO_5012564044" description="CBM6 domain-containing protein" evidence="6">
    <location>
        <begin position="21"/>
        <end position="448"/>
    </location>
</feature>
<dbReference type="OrthoDB" id="9970295at2759"/>
<proteinExistence type="inferred from homology"/>
<evidence type="ECO:0000256" key="5">
    <source>
        <dbReference type="RuleBase" id="RU361187"/>
    </source>
</evidence>
<dbReference type="STRING" id="1447883.A0A2B7YSC2"/>
<dbReference type="Pfam" id="PF22704">
    <property type="entry name" value="CBM13-like"/>
    <property type="match status" value="1"/>
</dbReference>
<keyword evidence="2 5" id="KW-0378">Hydrolase</keyword>
<dbReference type="Pfam" id="PF04616">
    <property type="entry name" value="Glyco_hydro_43"/>
    <property type="match status" value="1"/>
</dbReference>
<dbReference type="AlphaFoldDB" id="A0A2B7YSC2"/>
<sequence length="448" mass="48655">MASLFLFVARLLCWAVVANASLQIIPGGTWTATNTGKHVQAHGAGIIKDGDTYYMIGEDKTEGSQFQNINCYSSQNLVEWTYVGALLSRGSSGDLGPNRVVERPKVVHNKRTGQYVLYLHIDSSDYGEAKVGVATSSQVCGGYSYRGSFRPMNHQSRDMGLFVDDDDTGYLLSEDRENGLRIMRLSADYLSVESEVYTWSEKIESPAVLKKNGIYYMFGSHLTGWDPNDNVYSTATSMSGPWSGWKEFADDGSNTYHSQTTFILPVGDTAVYMGDRWHSGNLKRSTYIWLPLSISGTDVWLENRVNWRFTDLQTGAWAPGPSENSYEGEQATLSGGARSVSCSGCSGSAAGYIGGPDGGVAEFSSVHSDATTKTTIRIKFKNGDSDERFADISVNNGSAQRVAFVQTASEDGSSSFHANLNSGTNTIRISGANGGWGPDIDRLMVPVS</sequence>
<dbReference type="PROSITE" id="PS51175">
    <property type="entry name" value="CBM6"/>
    <property type="match status" value="1"/>
</dbReference>
<feature type="site" description="Important for catalytic activity, responsible for pKa modulation of the active site Glu and correct orientation of both the proton donor and substrate" evidence="4">
    <location>
        <position position="158"/>
    </location>
</feature>
<evidence type="ECO:0000313" key="8">
    <source>
        <dbReference type="EMBL" id="PGH23893.1"/>
    </source>
</evidence>
<keyword evidence="9" id="KW-1185">Reference proteome</keyword>
<dbReference type="PANTHER" id="PTHR22925">
    <property type="entry name" value="GLYCOSYL HYDROLASE 43 FAMILY MEMBER"/>
    <property type="match status" value="1"/>
</dbReference>
<dbReference type="SUPFAM" id="SSF49785">
    <property type="entry name" value="Galactose-binding domain-like"/>
    <property type="match status" value="1"/>
</dbReference>
<dbReference type="Proteomes" id="UP000224634">
    <property type="component" value="Unassembled WGS sequence"/>
</dbReference>
<dbReference type="GO" id="GO:0005975">
    <property type="term" value="P:carbohydrate metabolic process"/>
    <property type="evidence" value="ECO:0007669"/>
    <property type="project" value="InterPro"/>
</dbReference>
<evidence type="ECO:0000256" key="2">
    <source>
        <dbReference type="ARBA" id="ARBA00022801"/>
    </source>
</evidence>
<dbReference type="InterPro" id="IPR023296">
    <property type="entry name" value="Glyco_hydro_beta-prop_sf"/>
</dbReference>
<keyword evidence="6" id="KW-0732">Signal</keyword>
<evidence type="ECO:0000256" key="4">
    <source>
        <dbReference type="PIRSR" id="PIRSR606710-2"/>
    </source>
</evidence>
<dbReference type="PANTHER" id="PTHR22925:SF3">
    <property type="entry name" value="GLYCOSYL HYDROLASE FAMILY PROTEIN 43"/>
    <property type="match status" value="1"/>
</dbReference>
<accession>A0A2B7YSC2</accession>
<dbReference type="Gene3D" id="2.60.120.260">
    <property type="entry name" value="Galactose-binding domain-like"/>
    <property type="match status" value="1"/>
</dbReference>
<dbReference type="EMBL" id="PDNA01000018">
    <property type="protein sequence ID" value="PGH23893.1"/>
    <property type="molecule type" value="Genomic_DNA"/>
</dbReference>
<keyword evidence="3 5" id="KW-0326">Glycosidase</keyword>
<dbReference type="InterPro" id="IPR005084">
    <property type="entry name" value="CBM6"/>
</dbReference>
<evidence type="ECO:0000313" key="9">
    <source>
        <dbReference type="Proteomes" id="UP000224634"/>
    </source>
</evidence>
<organism evidence="8 9">
    <name type="scientific">Polytolypa hystricis (strain UAMH7299)</name>
    <dbReference type="NCBI Taxonomy" id="1447883"/>
    <lineage>
        <taxon>Eukaryota</taxon>
        <taxon>Fungi</taxon>
        <taxon>Dikarya</taxon>
        <taxon>Ascomycota</taxon>
        <taxon>Pezizomycotina</taxon>
        <taxon>Eurotiomycetes</taxon>
        <taxon>Eurotiomycetidae</taxon>
        <taxon>Onygenales</taxon>
        <taxon>Onygenales incertae sedis</taxon>
        <taxon>Polytolypa</taxon>
    </lineage>
</organism>
<feature type="signal peptide" evidence="6">
    <location>
        <begin position="1"/>
        <end position="20"/>
    </location>
</feature>
<dbReference type="InterPro" id="IPR008979">
    <property type="entry name" value="Galactose-bd-like_sf"/>
</dbReference>
<feature type="domain" description="CBM6" evidence="7">
    <location>
        <begin position="324"/>
        <end position="446"/>
    </location>
</feature>
<evidence type="ECO:0000256" key="1">
    <source>
        <dbReference type="ARBA" id="ARBA00009865"/>
    </source>
</evidence>
<dbReference type="InterPro" id="IPR006710">
    <property type="entry name" value="Glyco_hydro_43"/>
</dbReference>
<protein>
    <recommendedName>
        <fullName evidence="7">CBM6 domain-containing protein</fullName>
    </recommendedName>
</protein>
<comment type="similarity">
    <text evidence="1 5">Belongs to the glycosyl hydrolase 43 family.</text>
</comment>